<name>A0A1Y4VRJ0_9BACE</name>
<dbReference type="EMBL" id="QRYV01000010">
    <property type="protein sequence ID" value="RGV17478.1"/>
    <property type="molecule type" value="Genomic_DNA"/>
</dbReference>
<accession>A0A1Y4VRJ0</accession>
<organism evidence="1 2">
    <name type="scientific">Bacteroides xylanisolvens</name>
    <dbReference type="NCBI Taxonomy" id="371601"/>
    <lineage>
        <taxon>Bacteria</taxon>
        <taxon>Pseudomonadati</taxon>
        <taxon>Bacteroidota</taxon>
        <taxon>Bacteroidia</taxon>
        <taxon>Bacteroidales</taxon>
        <taxon>Bacteroidaceae</taxon>
        <taxon>Bacteroides</taxon>
    </lineage>
</organism>
<dbReference type="SUPFAM" id="SSF53448">
    <property type="entry name" value="Nucleotide-diphospho-sugar transferases"/>
    <property type="match status" value="1"/>
</dbReference>
<proteinExistence type="predicted"/>
<dbReference type="Proteomes" id="UP000283369">
    <property type="component" value="Unassembled WGS sequence"/>
</dbReference>
<dbReference type="InterPro" id="IPR016873">
    <property type="entry name" value="Caps_polysacc_synth_BcbE_prd"/>
</dbReference>
<dbReference type="Gene3D" id="3.90.550.10">
    <property type="entry name" value="Spore Coat Polysaccharide Biosynthesis Protein SpsA, Chain A"/>
    <property type="match status" value="1"/>
</dbReference>
<dbReference type="RefSeq" id="WP_087320824.1">
    <property type="nucleotide sequence ID" value="NZ_JAIWWH010000031.1"/>
</dbReference>
<gene>
    <name evidence="1" type="ORF">DWW25_05775</name>
</gene>
<sequence length="245" mass="27939">MRTLHLIMPMAGEGSRFVKEGYIQPKPLIEYQGIPLFMRAVNSLNDIHVPRKYSFIVRKEHIITHHIDQIIKEKIPEAQIYTVDKTTRGAVETCLIAEAGIAKDDAILVMDCDLEFHSSNYNIIIRNIINDPANSIEGVLLSFTSDDPRYSYALTSGDFVIRTAEKEVISNHALIGSYFFSKSSSFLQAAHSLLDDTNHNKPEFYVSLLYNYLIQQNKKIRLSVCEQYSSYGTPEELNKMLNQTK</sequence>
<dbReference type="AlphaFoldDB" id="A0A1Y4VRJ0"/>
<evidence type="ECO:0000313" key="1">
    <source>
        <dbReference type="EMBL" id="RGV17478.1"/>
    </source>
</evidence>
<evidence type="ECO:0000313" key="2">
    <source>
        <dbReference type="Proteomes" id="UP000283369"/>
    </source>
</evidence>
<dbReference type="PIRSF" id="PIRSF028162">
    <property type="entry name" value="BcbE_prd"/>
    <property type="match status" value="1"/>
</dbReference>
<comment type="caution">
    <text evidence="1">The sequence shown here is derived from an EMBL/GenBank/DDBJ whole genome shotgun (WGS) entry which is preliminary data.</text>
</comment>
<dbReference type="InterPro" id="IPR029044">
    <property type="entry name" value="Nucleotide-diphossugar_trans"/>
</dbReference>
<protein>
    <submittedName>
        <fullName evidence="1">Uncharacterized protein</fullName>
    </submittedName>
</protein>
<reference evidence="1 2" key="1">
    <citation type="submission" date="2018-08" db="EMBL/GenBank/DDBJ databases">
        <title>A genome reference for cultivated species of the human gut microbiota.</title>
        <authorList>
            <person name="Zou Y."/>
            <person name="Xue W."/>
            <person name="Luo G."/>
        </authorList>
    </citation>
    <scope>NUCLEOTIDE SEQUENCE [LARGE SCALE GENOMIC DNA]</scope>
    <source>
        <strain evidence="1 2">AF14-7</strain>
    </source>
</reference>